<comment type="caution">
    <text evidence="1">The sequence shown here is derived from an EMBL/GenBank/DDBJ whole genome shotgun (WGS) entry which is preliminary data.</text>
</comment>
<accession>X1MMT0</accession>
<protein>
    <submittedName>
        <fullName evidence="1">Uncharacterized protein</fullName>
    </submittedName>
</protein>
<dbReference type="AlphaFoldDB" id="X1MMT0"/>
<proteinExistence type="predicted"/>
<evidence type="ECO:0000313" key="1">
    <source>
        <dbReference type="EMBL" id="GAI15970.1"/>
    </source>
</evidence>
<gene>
    <name evidence="1" type="ORF">S06H3_18594</name>
</gene>
<dbReference type="EMBL" id="BARV01009426">
    <property type="protein sequence ID" value="GAI15970.1"/>
    <property type="molecule type" value="Genomic_DNA"/>
</dbReference>
<name>X1MMT0_9ZZZZ</name>
<organism evidence="1">
    <name type="scientific">marine sediment metagenome</name>
    <dbReference type="NCBI Taxonomy" id="412755"/>
    <lineage>
        <taxon>unclassified sequences</taxon>
        <taxon>metagenomes</taxon>
        <taxon>ecological metagenomes</taxon>
    </lineage>
</organism>
<sequence length="70" mass="8479">MKIKELKLEILELYRAVFRLYLTNINDKFVEGTLFAYREVLQKMGYKYAALLELETFVCEEIERLRKEDP</sequence>
<reference evidence="1" key="1">
    <citation type="journal article" date="2014" name="Front. Microbiol.">
        <title>High frequency of phylogenetically diverse reductive dehalogenase-homologous genes in deep subseafloor sedimentary metagenomes.</title>
        <authorList>
            <person name="Kawai M."/>
            <person name="Futagami T."/>
            <person name="Toyoda A."/>
            <person name="Takaki Y."/>
            <person name="Nishi S."/>
            <person name="Hori S."/>
            <person name="Arai W."/>
            <person name="Tsubouchi T."/>
            <person name="Morono Y."/>
            <person name="Uchiyama I."/>
            <person name="Ito T."/>
            <person name="Fujiyama A."/>
            <person name="Inagaki F."/>
            <person name="Takami H."/>
        </authorList>
    </citation>
    <scope>NUCLEOTIDE SEQUENCE</scope>
    <source>
        <strain evidence="1">Expedition CK06-06</strain>
    </source>
</reference>